<proteinExistence type="predicted"/>
<dbReference type="EMBL" id="CATNWA010014701">
    <property type="protein sequence ID" value="CAI9574933.1"/>
    <property type="molecule type" value="Genomic_DNA"/>
</dbReference>
<accession>A0ABN9DRL5</accession>
<comment type="caution">
    <text evidence="1">The sequence shown here is derived from an EMBL/GenBank/DDBJ whole genome shotgun (WGS) entry which is preliminary data.</text>
</comment>
<sequence>MISVAPAAPPVSVHQCLVSVLISASCQYPSVPHQCHISVPTSAHQCHISVPI</sequence>
<organism evidence="1 2">
    <name type="scientific">Staurois parvus</name>
    <dbReference type="NCBI Taxonomy" id="386267"/>
    <lineage>
        <taxon>Eukaryota</taxon>
        <taxon>Metazoa</taxon>
        <taxon>Chordata</taxon>
        <taxon>Craniata</taxon>
        <taxon>Vertebrata</taxon>
        <taxon>Euteleostomi</taxon>
        <taxon>Amphibia</taxon>
        <taxon>Batrachia</taxon>
        <taxon>Anura</taxon>
        <taxon>Neobatrachia</taxon>
        <taxon>Ranoidea</taxon>
        <taxon>Ranidae</taxon>
        <taxon>Staurois</taxon>
    </lineage>
</organism>
<reference evidence="1" key="1">
    <citation type="submission" date="2023-05" db="EMBL/GenBank/DDBJ databases">
        <authorList>
            <person name="Stuckert A."/>
        </authorList>
    </citation>
    <scope>NUCLEOTIDE SEQUENCE</scope>
</reference>
<gene>
    <name evidence="1" type="ORF">SPARVUS_LOCUS8066084</name>
</gene>
<dbReference type="Proteomes" id="UP001162483">
    <property type="component" value="Unassembled WGS sequence"/>
</dbReference>
<keyword evidence="2" id="KW-1185">Reference proteome</keyword>
<evidence type="ECO:0000313" key="2">
    <source>
        <dbReference type="Proteomes" id="UP001162483"/>
    </source>
</evidence>
<protein>
    <submittedName>
        <fullName evidence="1">Uncharacterized protein</fullName>
    </submittedName>
</protein>
<evidence type="ECO:0000313" key="1">
    <source>
        <dbReference type="EMBL" id="CAI9574933.1"/>
    </source>
</evidence>
<name>A0ABN9DRL5_9NEOB</name>